<sequence length="930" mass="105384">MSNSRLLDLTKYKGVLPYSSELFGVYQPMIGWRSKRTFRWLDRKIERPPLLESLADCFASPAQIEINSDNCDMSAANMQTAAFAVTSLREQDSVLYKRLAQYLVKLGYANGPPPKDIWQQVAGIIERSLGSAVLEEYSQRFAIDCREMSADKKRRMDVHELYAYNQRTLAVEEGLKRETKLAGVFKELLNYERYDLLEQIFYRPVQKDGLTRFKGLLEKSEHKDPLDSFDPTGDLRDVTVSPIGITHIFRQFFFELDTFLGPPVAHLYVPPYTTSEIIEVSTRRVYIEKVIEQSLETIKKEESETTEEDEISEAVKQDNRKDMKLGITSTVEQSWGTGNITATGSFNLDTSQGEARETSHKRMRRQTAKLSSEIRENFKTTFKTVTETTDSVSKRYMIANPGGDMLNYEMRRKMRQVAVQVQDVGTYLCWDTYVDEPGADLGIANLVHMSRPADLIPRPSDLTFAELEPVDVAFTANAVWNYDDRKGHQGDQFVLIGVAPIPPGPEGYVLVRPSNNEKFPLFQISASGKNFHQVWAYFGRFRDGNIQLGVWTKPAGIGWDERVDFVLQGSVRYVPGPGKKAEIEARIAARSAEQRLIDEENARKTKAAFFTGARERIEQSRAITARKYDDLREEERIIVYRRLISSLMTDDHYDAPAAGESDRNRHVLSQLLNTIFDIDKMLYFVAPEWWKPRAGSRVGMGYNELAQNVPEALVTWDDGLQRPDNYLITNKSMPAAKGSSLGWLLQLDGDDMRNSFLNAPWVKAVIPVRPGREKAAINWLKAVGVEGSDGLDHEYGGSPEEKAEIREGLGLATGQKVTIELALEYLCQKVAQKHAESNVVKPFGDGDFETDDSSTVLATPVEKVYEYGFYPLQGGFRADPVMPSDDTNNQGRNFQVYDQWIEILPTDQVVPVEVRYNPITGRQIPPDDVE</sequence>
<dbReference type="RefSeq" id="WP_149297635.1">
    <property type="nucleotide sequence ID" value="NZ_VTWH01000001.1"/>
</dbReference>
<gene>
    <name evidence="2" type="ORF">FPY71_03395</name>
</gene>
<keyword evidence="3" id="KW-1185">Reference proteome</keyword>
<dbReference type="OrthoDB" id="8877021at2"/>
<feature type="compositionally biased region" description="Polar residues" evidence="1">
    <location>
        <begin position="342"/>
        <end position="353"/>
    </location>
</feature>
<evidence type="ECO:0000313" key="2">
    <source>
        <dbReference type="EMBL" id="KAA0972171.1"/>
    </source>
</evidence>
<accession>A0A5B0E2J2</accession>
<dbReference type="AlphaFoldDB" id="A0A5B0E2J2"/>
<dbReference type="Proteomes" id="UP000324738">
    <property type="component" value="Unassembled WGS sequence"/>
</dbReference>
<dbReference type="EMBL" id="VTWH01000001">
    <property type="protein sequence ID" value="KAA0972171.1"/>
    <property type="molecule type" value="Genomic_DNA"/>
</dbReference>
<reference evidence="2 3" key="1">
    <citation type="submission" date="2019-08" db="EMBL/GenBank/DDBJ databases">
        <title>Aureimonas fodiniaquatilis sp. nov., isolated from a coal mine wastewater.</title>
        <authorList>
            <person name="Kim W."/>
        </authorList>
    </citation>
    <scope>NUCLEOTIDE SEQUENCE [LARGE SCALE GENOMIC DNA]</scope>
    <source>
        <strain evidence="2 3">CAU 1482</strain>
    </source>
</reference>
<comment type="caution">
    <text evidence="2">The sequence shown here is derived from an EMBL/GenBank/DDBJ whole genome shotgun (WGS) entry which is preliminary data.</text>
</comment>
<organism evidence="2 3">
    <name type="scientific">Aureimonas fodinaquatilis</name>
    <dbReference type="NCBI Taxonomy" id="2565783"/>
    <lineage>
        <taxon>Bacteria</taxon>
        <taxon>Pseudomonadati</taxon>
        <taxon>Pseudomonadota</taxon>
        <taxon>Alphaproteobacteria</taxon>
        <taxon>Hyphomicrobiales</taxon>
        <taxon>Aurantimonadaceae</taxon>
        <taxon>Aureimonas</taxon>
    </lineage>
</organism>
<feature type="region of interest" description="Disordered" evidence="1">
    <location>
        <begin position="342"/>
        <end position="362"/>
    </location>
</feature>
<protein>
    <submittedName>
        <fullName evidence="2">Peptidoglycan-binding protein</fullName>
    </submittedName>
</protein>
<name>A0A5B0E2J2_9HYPH</name>
<proteinExistence type="predicted"/>
<evidence type="ECO:0000313" key="3">
    <source>
        <dbReference type="Proteomes" id="UP000324738"/>
    </source>
</evidence>
<evidence type="ECO:0000256" key="1">
    <source>
        <dbReference type="SAM" id="MobiDB-lite"/>
    </source>
</evidence>